<comment type="caution">
    <text evidence="2">The sequence shown here is derived from an EMBL/GenBank/DDBJ whole genome shotgun (WGS) entry which is preliminary data.</text>
</comment>
<dbReference type="Pfam" id="PF13683">
    <property type="entry name" value="rve_3"/>
    <property type="match status" value="1"/>
</dbReference>
<dbReference type="PROSITE" id="PS50994">
    <property type="entry name" value="INTEGRASE"/>
    <property type="match status" value="1"/>
</dbReference>
<dbReference type="Proteomes" id="UP000251513">
    <property type="component" value="Unassembled WGS sequence"/>
</dbReference>
<evidence type="ECO:0000313" key="3">
    <source>
        <dbReference type="Proteomes" id="UP000251513"/>
    </source>
</evidence>
<proteinExistence type="predicted"/>
<organism evidence="2 3">
    <name type="scientific">Xanthomonas campestris pv. malvacearum</name>
    <dbReference type="NCBI Taxonomy" id="86040"/>
    <lineage>
        <taxon>Bacteria</taxon>
        <taxon>Pseudomonadati</taxon>
        <taxon>Pseudomonadota</taxon>
        <taxon>Gammaproteobacteria</taxon>
        <taxon>Lysobacterales</taxon>
        <taxon>Lysobacteraceae</taxon>
        <taxon>Xanthomonas</taxon>
    </lineage>
</organism>
<dbReference type="SUPFAM" id="SSF53098">
    <property type="entry name" value="Ribonuclease H-like"/>
    <property type="match status" value="1"/>
</dbReference>
<dbReference type="PANTHER" id="PTHR47515">
    <property type="entry name" value="LOW CALCIUM RESPONSE LOCUS PROTEIN T"/>
    <property type="match status" value="1"/>
</dbReference>
<dbReference type="GO" id="GO:0003676">
    <property type="term" value="F:nucleic acid binding"/>
    <property type="evidence" value="ECO:0007669"/>
    <property type="project" value="InterPro"/>
</dbReference>
<protein>
    <submittedName>
        <fullName evidence="2">IS3 family transposase</fullName>
    </submittedName>
</protein>
<evidence type="ECO:0000313" key="2">
    <source>
        <dbReference type="EMBL" id="PUE91977.1"/>
    </source>
</evidence>
<feature type="domain" description="Integrase catalytic" evidence="1">
    <location>
        <begin position="1"/>
        <end position="60"/>
    </location>
</feature>
<sequence length="60" mass="7047">NAYVERYNRTIRYAWLAQTLFDTIDQVQDKATRWLWTYNHERPNMALGGITPAMKLAMAA</sequence>
<dbReference type="InterPro" id="IPR001584">
    <property type="entry name" value="Integrase_cat-core"/>
</dbReference>
<dbReference type="AlphaFoldDB" id="A0AA44YZP8"/>
<dbReference type="GO" id="GO:0015074">
    <property type="term" value="P:DNA integration"/>
    <property type="evidence" value="ECO:0007669"/>
    <property type="project" value="InterPro"/>
</dbReference>
<dbReference type="InterPro" id="IPR036397">
    <property type="entry name" value="RNaseH_sf"/>
</dbReference>
<dbReference type="InterPro" id="IPR012337">
    <property type="entry name" value="RNaseH-like_sf"/>
</dbReference>
<accession>A0AA44YZP8</accession>
<dbReference type="RefSeq" id="WP_154677425.1">
    <property type="nucleotide sequence ID" value="NZ_KZ795046.1"/>
</dbReference>
<evidence type="ECO:0000259" key="1">
    <source>
        <dbReference type="PROSITE" id="PS50994"/>
    </source>
</evidence>
<gene>
    <name evidence="2" type="ORF">C7T86_16055</name>
</gene>
<dbReference type="EMBL" id="PYJH01000036">
    <property type="protein sequence ID" value="PUE91977.1"/>
    <property type="molecule type" value="Genomic_DNA"/>
</dbReference>
<reference evidence="2 3" key="1">
    <citation type="submission" date="2018-03" db="EMBL/GenBank/DDBJ databases">
        <title>Sequencing of reference strains of Xanthomonas.</title>
        <authorList>
            <person name="Studholme D.J."/>
            <person name="Vicente J."/>
            <person name="Sarris P."/>
        </authorList>
    </citation>
    <scope>NUCLEOTIDE SEQUENCE [LARGE SCALE GENOMIC DNA]</scope>
    <source>
        <strain evidence="2 3">WHRI 5232</strain>
    </source>
</reference>
<dbReference type="PANTHER" id="PTHR47515:SF2">
    <property type="entry name" value="INTEGRASE CORE DOMAIN PROTEIN"/>
    <property type="match status" value="1"/>
</dbReference>
<name>A0AA44YZP8_XANCM</name>
<feature type="non-terminal residue" evidence="2">
    <location>
        <position position="1"/>
    </location>
</feature>
<dbReference type="Gene3D" id="3.30.420.10">
    <property type="entry name" value="Ribonuclease H-like superfamily/Ribonuclease H"/>
    <property type="match status" value="1"/>
</dbReference>